<evidence type="ECO:0000256" key="3">
    <source>
        <dbReference type="ARBA" id="ARBA00022588"/>
    </source>
</evidence>
<reference evidence="8 9" key="1">
    <citation type="journal article" date="2014" name="Nat. Genet.">
        <title>Whole-genome sequence of a flatfish provides insights into ZW sex chromosome evolution and adaptation to a benthic lifestyle.</title>
        <authorList>
            <person name="Chen S."/>
            <person name="Zhang G."/>
            <person name="Shao C."/>
            <person name="Huang Q."/>
            <person name="Liu G."/>
            <person name="Zhang P."/>
            <person name="Song W."/>
            <person name="An N."/>
            <person name="Chalopin D."/>
            <person name="Volff J.N."/>
            <person name="Hong Y."/>
            <person name="Li Q."/>
            <person name="Sha Z."/>
            <person name="Zhou H."/>
            <person name="Xie M."/>
            <person name="Yu Q."/>
            <person name="Liu Y."/>
            <person name="Xiang H."/>
            <person name="Wang N."/>
            <person name="Wu K."/>
            <person name="Yang C."/>
            <person name="Zhou Q."/>
            <person name="Liao X."/>
            <person name="Yang L."/>
            <person name="Hu Q."/>
            <person name="Zhang J."/>
            <person name="Meng L."/>
            <person name="Jin L."/>
            <person name="Tian Y."/>
            <person name="Lian J."/>
            <person name="Yang J."/>
            <person name="Miao G."/>
            <person name="Liu S."/>
            <person name="Liang Z."/>
            <person name="Yan F."/>
            <person name="Li Y."/>
            <person name="Sun B."/>
            <person name="Zhang H."/>
            <person name="Zhang J."/>
            <person name="Zhu Y."/>
            <person name="Du M."/>
            <person name="Zhao Y."/>
            <person name="Schartl M."/>
            <person name="Tang Q."/>
            <person name="Wang J."/>
        </authorList>
    </citation>
    <scope>NUCLEOTIDE SEQUENCE</scope>
</reference>
<dbReference type="GO" id="GO:0005737">
    <property type="term" value="C:cytoplasm"/>
    <property type="evidence" value="ECO:0007669"/>
    <property type="project" value="UniProtKB-SubCell"/>
</dbReference>
<keyword evidence="3" id="KW-0399">Innate immunity</keyword>
<keyword evidence="9" id="KW-1185">Reference proteome</keyword>
<keyword evidence="4" id="KW-0391">Immunity</keyword>
<comment type="subcellular location">
    <subcellularLocation>
        <location evidence="1">Cytoplasm</location>
    </subcellularLocation>
</comment>
<dbReference type="AlphaFoldDB" id="A0A3P8W1I8"/>
<proteinExistence type="inferred from homology"/>
<dbReference type="GO" id="GO:0045087">
    <property type="term" value="P:innate immune response"/>
    <property type="evidence" value="ECO:0007669"/>
    <property type="project" value="UniProtKB-KW"/>
</dbReference>
<evidence type="ECO:0000259" key="7">
    <source>
        <dbReference type="PROSITE" id="PS50006"/>
    </source>
</evidence>
<organism evidence="8 9">
    <name type="scientific">Cynoglossus semilaevis</name>
    <name type="common">Tongue sole</name>
    <dbReference type="NCBI Taxonomy" id="244447"/>
    <lineage>
        <taxon>Eukaryota</taxon>
        <taxon>Metazoa</taxon>
        <taxon>Chordata</taxon>
        <taxon>Craniata</taxon>
        <taxon>Vertebrata</taxon>
        <taxon>Euteleostomi</taxon>
        <taxon>Actinopterygii</taxon>
        <taxon>Neopterygii</taxon>
        <taxon>Teleostei</taxon>
        <taxon>Neoteleostei</taxon>
        <taxon>Acanthomorphata</taxon>
        <taxon>Carangaria</taxon>
        <taxon>Pleuronectiformes</taxon>
        <taxon>Pleuronectoidei</taxon>
        <taxon>Cynoglossidae</taxon>
        <taxon>Cynoglossinae</taxon>
        <taxon>Cynoglossus</taxon>
    </lineage>
</organism>
<evidence type="ECO:0000313" key="8">
    <source>
        <dbReference type="Ensembl" id="ENSCSEP00000021403.1"/>
    </source>
</evidence>
<dbReference type="PROSITE" id="PS50006">
    <property type="entry name" value="FHA_DOMAIN"/>
    <property type="match status" value="1"/>
</dbReference>
<dbReference type="Proteomes" id="UP000265120">
    <property type="component" value="Chromosome 1"/>
</dbReference>
<evidence type="ECO:0000256" key="1">
    <source>
        <dbReference type="ARBA" id="ARBA00004496"/>
    </source>
</evidence>
<dbReference type="PANTHER" id="PTHR31266">
    <property type="entry name" value="TRAF-INTERACTING PROTEIN WITH FHA DOMAIN-CONTAINING PROTEIN A FAMILY MEMBER"/>
    <property type="match status" value="1"/>
</dbReference>
<evidence type="ECO:0000256" key="4">
    <source>
        <dbReference type="ARBA" id="ARBA00022859"/>
    </source>
</evidence>
<dbReference type="InterPro" id="IPR033621">
    <property type="entry name" value="TIFA"/>
</dbReference>
<name>A0A3P8W1I8_CYNSE</name>
<evidence type="ECO:0000313" key="9">
    <source>
        <dbReference type="Proteomes" id="UP000265120"/>
    </source>
</evidence>
<accession>A0A3P8W1I8</accession>
<reference evidence="8" key="3">
    <citation type="submission" date="2025-09" db="UniProtKB">
        <authorList>
            <consortium name="Ensembl"/>
        </authorList>
    </citation>
    <scope>IDENTIFICATION</scope>
</reference>
<dbReference type="Gene3D" id="2.60.200.20">
    <property type="match status" value="1"/>
</dbReference>
<dbReference type="FunCoup" id="A0A3P8W1I8">
    <property type="interactions" value="813"/>
</dbReference>
<keyword evidence="2" id="KW-0963">Cytoplasm</keyword>
<sequence>MHKRKIFDNRTFCNCTILFKESAQLLFRTLLYICYMQFHRALVLPMTGLHVNLCPMKLVKMEIFNGFGGCFAVIHVDKGVVLDDGAFCHNAVLAKKASDLVLLCLTGTIISQYSIMNASETMETEEDLLTCLHIKLFHPRQSYMAVYGGLPLKDRIRHSADEPLKFGRDSQACTYTLSDPRVSRKQLALHAYRTPRSPDMLFSIQNLSQKGRLLVNNSSLGYLERMDLPEKVLIRIGDYEMLITWESGEAKASFEVEFEILSVSLTKDTCPCVPTTTPVMDTGSGFPDGNPAELMSSGPLEMDETLACFS</sequence>
<dbReference type="Pfam" id="PF00498">
    <property type="entry name" value="FHA"/>
    <property type="match status" value="1"/>
</dbReference>
<evidence type="ECO:0000256" key="2">
    <source>
        <dbReference type="ARBA" id="ARBA00022490"/>
    </source>
</evidence>
<dbReference type="PANTHER" id="PTHR31266:SF2">
    <property type="entry name" value="TRAF-INTERACTING PROTEIN WITH FHA DOMAIN-CONTAINING PROTEIN A"/>
    <property type="match status" value="1"/>
</dbReference>
<protein>
    <recommendedName>
        <fullName evidence="6">TRAF-interacting protein with FHA domain-containing protein A</fullName>
    </recommendedName>
</protein>
<evidence type="ECO:0000256" key="6">
    <source>
        <dbReference type="ARBA" id="ARBA00040160"/>
    </source>
</evidence>
<dbReference type="OMA" id="TITCLQM"/>
<evidence type="ECO:0000256" key="5">
    <source>
        <dbReference type="ARBA" id="ARBA00038199"/>
    </source>
</evidence>
<comment type="similarity">
    <text evidence="5">Belongs to the TIFA family.</text>
</comment>
<dbReference type="STRING" id="244447.ENSCSEP00000021403"/>
<dbReference type="SUPFAM" id="SSF49879">
    <property type="entry name" value="SMAD/FHA domain"/>
    <property type="match status" value="1"/>
</dbReference>
<dbReference type="Ensembl" id="ENSCSET00000021678.1">
    <property type="protein sequence ID" value="ENSCSEP00000021403.1"/>
    <property type="gene ID" value="ENSCSEG00000013661.1"/>
</dbReference>
<reference evidence="8" key="2">
    <citation type="submission" date="2025-08" db="UniProtKB">
        <authorList>
            <consortium name="Ensembl"/>
        </authorList>
    </citation>
    <scope>IDENTIFICATION</scope>
</reference>
<feature type="domain" description="FHA" evidence="7">
    <location>
        <begin position="164"/>
        <end position="220"/>
    </location>
</feature>
<dbReference type="InterPro" id="IPR000253">
    <property type="entry name" value="FHA_dom"/>
</dbReference>
<dbReference type="InterPro" id="IPR008984">
    <property type="entry name" value="SMAD_FHA_dom_sf"/>
</dbReference>
<dbReference type="InParanoid" id="A0A3P8W1I8"/>
<dbReference type="GeneTree" id="ENSGT00940000154589"/>
<dbReference type="GO" id="GO:0043123">
    <property type="term" value="P:positive regulation of canonical NF-kappaB signal transduction"/>
    <property type="evidence" value="ECO:0007669"/>
    <property type="project" value="InterPro"/>
</dbReference>